<evidence type="ECO:0000313" key="1">
    <source>
        <dbReference type="EMBL" id="KAG6519922.1"/>
    </source>
</evidence>
<name>A0A8J5H316_ZINOF</name>
<keyword evidence="2" id="KW-1185">Reference proteome</keyword>
<dbReference type="AlphaFoldDB" id="A0A8J5H316"/>
<comment type="caution">
    <text evidence="1">The sequence shown here is derived from an EMBL/GenBank/DDBJ whole genome shotgun (WGS) entry which is preliminary data.</text>
</comment>
<accession>A0A8J5H316</accession>
<proteinExistence type="predicted"/>
<organism evidence="1 2">
    <name type="scientific">Zingiber officinale</name>
    <name type="common">Ginger</name>
    <name type="synonym">Amomum zingiber</name>
    <dbReference type="NCBI Taxonomy" id="94328"/>
    <lineage>
        <taxon>Eukaryota</taxon>
        <taxon>Viridiplantae</taxon>
        <taxon>Streptophyta</taxon>
        <taxon>Embryophyta</taxon>
        <taxon>Tracheophyta</taxon>
        <taxon>Spermatophyta</taxon>
        <taxon>Magnoliopsida</taxon>
        <taxon>Liliopsida</taxon>
        <taxon>Zingiberales</taxon>
        <taxon>Zingiberaceae</taxon>
        <taxon>Zingiber</taxon>
    </lineage>
</organism>
<reference evidence="1 2" key="1">
    <citation type="submission" date="2020-08" db="EMBL/GenBank/DDBJ databases">
        <title>Plant Genome Project.</title>
        <authorList>
            <person name="Zhang R.-G."/>
        </authorList>
    </citation>
    <scope>NUCLEOTIDE SEQUENCE [LARGE SCALE GENOMIC DNA]</scope>
    <source>
        <tissue evidence="1">Rhizome</tissue>
    </source>
</reference>
<dbReference type="EMBL" id="JACMSC010000005">
    <property type="protein sequence ID" value="KAG6519922.1"/>
    <property type="molecule type" value="Genomic_DNA"/>
</dbReference>
<protein>
    <submittedName>
        <fullName evidence="1">Uncharacterized protein</fullName>
    </submittedName>
</protein>
<evidence type="ECO:0000313" key="2">
    <source>
        <dbReference type="Proteomes" id="UP000734854"/>
    </source>
</evidence>
<gene>
    <name evidence="1" type="ORF">ZIOFF_016951</name>
</gene>
<sequence>MFHLHKRRGGGETDGGEARVTVEWRSSNQCGCLPSTLFAYPNNPYALFVSFSSSSTPPLGVHYLPRSGETSSCSYSFLLVALWCGDFLLFQK</sequence>
<dbReference type="Proteomes" id="UP000734854">
    <property type="component" value="Unassembled WGS sequence"/>
</dbReference>